<keyword evidence="9" id="KW-1185">Reference proteome</keyword>
<dbReference type="Gramene" id="QL07p010536:mrna">
    <property type="protein sequence ID" value="QL07p010536:mrna"/>
    <property type="gene ID" value="QL07p010536"/>
</dbReference>
<protein>
    <recommendedName>
        <fullName evidence="7">DOG1 domain-containing protein</fullName>
    </recommendedName>
</protein>
<comment type="subcellular location">
    <subcellularLocation>
        <location evidence="1">Nucleus</location>
    </subcellularLocation>
</comment>
<name>A0A7N2M2M4_QUELO</name>
<keyword evidence="6" id="KW-0539">Nucleus</keyword>
<dbReference type="InterPro" id="IPR025422">
    <property type="entry name" value="TGA_domain"/>
</dbReference>
<keyword evidence="5" id="KW-0804">Transcription</keyword>
<evidence type="ECO:0000313" key="8">
    <source>
        <dbReference type="EnsemblPlants" id="QL07p010536:mrna"/>
    </source>
</evidence>
<evidence type="ECO:0000256" key="1">
    <source>
        <dbReference type="ARBA" id="ARBA00004123"/>
    </source>
</evidence>
<keyword evidence="3" id="KW-0238">DNA-binding</keyword>
<evidence type="ECO:0000256" key="4">
    <source>
        <dbReference type="ARBA" id="ARBA00023159"/>
    </source>
</evidence>
<dbReference type="PANTHER" id="PTHR45693:SF15">
    <property type="entry name" value="TGACG-SEQUENCE-SPECIFIC DNA-BINDING PROTEIN TGA-2.1"/>
    <property type="match status" value="1"/>
</dbReference>
<evidence type="ECO:0000259" key="7">
    <source>
        <dbReference type="PROSITE" id="PS51806"/>
    </source>
</evidence>
<evidence type="ECO:0000313" key="9">
    <source>
        <dbReference type="Proteomes" id="UP000594261"/>
    </source>
</evidence>
<reference evidence="8 9" key="1">
    <citation type="journal article" date="2016" name="G3 (Bethesda)">
        <title>First Draft Assembly and Annotation of the Genome of a California Endemic Oak Quercus lobata Nee (Fagaceae).</title>
        <authorList>
            <person name="Sork V.L."/>
            <person name="Fitz-Gibbon S.T."/>
            <person name="Puiu D."/>
            <person name="Crepeau M."/>
            <person name="Gugger P.F."/>
            <person name="Sherman R."/>
            <person name="Stevens K."/>
            <person name="Langley C.H."/>
            <person name="Pellegrini M."/>
            <person name="Salzberg S.L."/>
        </authorList>
    </citation>
    <scope>NUCLEOTIDE SEQUENCE [LARGE SCALE GENOMIC DNA]</scope>
    <source>
        <strain evidence="8 9">cv. SW786</strain>
    </source>
</reference>
<dbReference type="AlphaFoldDB" id="A0A7N2M2M4"/>
<dbReference type="OMA" id="MSMDASV"/>
<organism evidence="8 9">
    <name type="scientific">Quercus lobata</name>
    <name type="common">Valley oak</name>
    <dbReference type="NCBI Taxonomy" id="97700"/>
    <lineage>
        <taxon>Eukaryota</taxon>
        <taxon>Viridiplantae</taxon>
        <taxon>Streptophyta</taxon>
        <taxon>Embryophyta</taxon>
        <taxon>Tracheophyta</taxon>
        <taxon>Spermatophyta</taxon>
        <taxon>Magnoliopsida</taxon>
        <taxon>eudicotyledons</taxon>
        <taxon>Gunneridae</taxon>
        <taxon>Pentapetalae</taxon>
        <taxon>rosids</taxon>
        <taxon>fabids</taxon>
        <taxon>Fagales</taxon>
        <taxon>Fagaceae</taxon>
        <taxon>Quercus</taxon>
    </lineage>
</organism>
<sequence length="134" mass="14704">MVQLLVNQLKPLTEQQLVGIYNLQQSSQQAEDAVSQGMEALQQSLAETLANGSPGPSGSSGNVANYMGQMAMTMGKLGTLEGFLRQADNLHQQTLQQMHRILTTRQSARALLAISDYFSRLQALSSLWLARPRE</sequence>
<dbReference type="GO" id="GO:0005634">
    <property type="term" value="C:nucleus"/>
    <property type="evidence" value="ECO:0007669"/>
    <property type="project" value="UniProtKB-SubCell"/>
</dbReference>
<proteinExistence type="predicted"/>
<dbReference type="EMBL" id="LRBV02000007">
    <property type="status" value="NOT_ANNOTATED_CDS"/>
    <property type="molecule type" value="Genomic_DNA"/>
</dbReference>
<evidence type="ECO:0000256" key="5">
    <source>
        <dbReference type="ARBA" id="ARBA00023163"/>
    </source>
</evidence>
<dbReference type="Proteomes" id="UP000594261">
    <property type="component" value="Chromosome 7"/>
</dbReference>
<evidence type="ECO:0000256" key="2">
    <source>
        <dbReference type="ARBA" id="ARBA00023015"/>
    </source>
</evidence>
<evidence type="ECO:0000256" key="3">
    <source>
        <dbReference type="ARBA" id="ARBA00023125"/>
    </source>
</evidence>
<reference evidence="8" key="2">
    <citation type="submission" date="2021-01" db="UniProtKB">
        <authorList>
            <consortium name="EnsemblPlants"/>
        </authorList>
    </citation>
    <scope>IDENTIFICATION</scope>
</reference>
<feature type="domain" description="DOG1" evidence="7">
    <location>
        <begin position="1"/>
        <end position="131"/>
    </location>
</feature>
<dbReference type="GO" id="GO:0006351">
    <property type="term" value="P:DNA-templated transcription"/>
    <property type="evidence" value="ECO:0007669"/>
    <property type="project" value="InterPro"/>
</dbReference>
<keyword evidence="2" id="KW-0805">Transcription regulation</keyword>
<evidence type="ECO:0000256" key="6">
    <source>
        <dbReference type="ARBA" id="ARBA00023242"/>
    </source>
</evidence>
<dbReference type="PROSITE" id="PS51806">
    <property type="entry name" value="DOG1"/>
    <property type="match status" value="1"/>
</dbReference>
<dbReference type="InParanoid" id="A0A7N2M2M4"/>
<accession>A0A7N2M2M4</accession>
<dbReference type="PANTHER" id="PTHR45693">
    <property type="entry name" value="TRANSCRIPTION FACTOR TGA9"/>
    <property type="match status" value="1"/>
</dbReference>
<dbReference type="EnsemblPlants" id="QL07p010536:mrna">
    <property type="protein sequence ID" value="QL07p010536:mrna"/>
    <property type="gene ID" value="QL07p010536"/>
</dbReference>
<keyword evidence="4" id="KW-0010">Activator</keyword>
<dbReference type="GO" id="GO:0043565">
    <property type="term" value="F:sequence-specific DNA binding"/>
    <property type="evidence" value="ECO:0007669"/>
    <property type="project" value="InterPro"/>
</dbReference>